<comment type="caution">
    <text evidence="2">The sequence shown here is derived from an EMBL/GenBank/DDBJ whole genome shotgun (WGS) entry which is preliminary data.</text>
</comment>
<feature type="compositionally biased region" description="Basic and acidic residues" evidence="1">
    <location>
        <begin position="279"/>
        <end position="292"/>
    </location>
</feature>
<evidence type="ECO:0000313" key="3">
    <source>
        <dbReference type="Proteomes" id="UP000652761"/>
    </source>
</evidence>
<dbReference type="EMBL" id="NMUH01006490">
    <property type="protein sequence ID" value="MQM15379.1"/>
    <property type="molecule type" value="Genomic_DNA"/>
</dbReference>
<protein>
    <submittedName>
        <fullName evidence="2">Uncharacterized protein</fullName>
    </submittedName>
</protein>
<sequence>MAEVRFRPQIVRDHARYGYLAVPTRFGSFPPVVEFPNFLGVAFVNILHQEARAEAKVTVKEISCQVHHMNRGNGRNNKRPRGHQASAGKTQALQPVKRQHDKDNETNAKGTIGVDHLAPTPPVPVFKSYARQGTIFCYTAYHNKAANLERLAHMPLLQRRGSIFVPSFMQAANEVNLTMSSHFYDLAKPSLEAAQGFPRPFPTISPLISSSSSPNPSLPPPGLKIRSVSDDLAAPRLRSLHSPFPSTILTLLLEMAPKTKILTRRRRASTDSGESSRAPSERRSKHHEDRLPELIVPQGLHLIQVKGTFKKLVQSRCTSMKDGALKR</sequence>
<evidence type="ECO:0000256" key="1">
    <source>
        <dbReference type="SAM" id="MobiDB-lite"/>
    </source>
</evidence>
<feature type="region of interest" description="Disordered" evidence="1">
    <location>
        <begin position="68"/>
        <end position="114"/>
    </location>
</feature>
<accession>A0A843WY34</accession>
<reference evidence="2" key="1">
    <citation type="submission" date="2017-07" db="EMBL/GenBank/DDBJ databases">
        <title>Taro Niue Genome Assembly and Annotation.</title>
        <authorList>
            <person name="Atibalentja N."/>
            <person name="Keating K."/>
            <person name="Fields C.J."/>
        </authorList>
    </citation>
    <scope>NUCLEOTIDE SEQUENCE</scope>
    <source>
        <strain evidence="2">Niue_2</strain>
        <tissue evidence="2">Leaf</tissue>
    </source>
</reference>
<evidence type="ECO:0000313" key="2">
    <source>
        <dbReference type="EMBL" id="MQM15379.1"/>
    </source>
</evidence>
<dbReference type="Proteomes" id="UP000652761">
    <property type="component" value="Unassembled WGS sequence"/>
</dbReference>
<gene>
    <name evidence="2" type="ORF">Taro_048325</name>
</gene>
<feature type="region of interest" description="Disordered" evidence="1">
    <location>
        <begin position="262"/>
        <end position="293"/>
    </location>
</feature>
<keyword evidence="3" id="KW-1185">Reference proteome</keyword>
<name>A0A843WY34_COLES</name>
<proteinExistence type="predicted"/>
<feature type="region of interest" description="Disordered" evidence="1">
    <location>
        <begin position="205"/>
        <end position="224"/>
    </location>
</feature>
<feature type="compositionally biased region" description="Low complexity" evidence="1">
    <location>
        <begin position="205"/>
        <end position="215"/>
    </location>
</feature>
<dbReference type="AlphaFoldDB" id="A0A843WY34"/>
<organism evidence="2 3">
    <name type="scientific">Colocasia esculenta</name>
    <name type="common">Wild taro</name>
    <name type="synonym">Arum esculentum</name>
    <dbReference type="NCBI Taxonomy" id="4460"/>
    <lineage>
        <taxon>Eukaryota</taxon>
        <taxon>Viridiplantae</taxon>
        <taxon>Streptophyta</taxon>
        <taxon>Embryophyta</taxon>
        <taxon>Tracheophyta</taxon>
        <taxon>Spermatophyta</taxon>
        <taxon>Magnoliopsida</taxon>
        <taxon>Liliopsida</taxon>
        <taxon>Araceae</taxon>
        <taxon>Aroideae</taxon>
        <taxon>Colocasieae</taxon>
        <taxon>Colocasia</taxon>
    </lineage>
</organism>